<protein>
    <submittedName>
        <fullName evidence="2">Uncharacterized protein</fullName>
    </submittedName>
</protein>
<evidence type="ECO:0000313" key="3">
    <source>
        <dbReference type="Proteomes" id="UP001346149"/>
    </source>
</evidence>
<dbReference type="GO" id="GO:0005737">
    <property type="term" value="C:cytoplasm"/>
    <property type="evidence" value="ECO:0007669"/>
    <property type="project" value="TreeGrafter"/>
</dbReference>
<dbReference type="InterPro" id="IPR004993">
    <property type="entry name" value="GH3"/>
</dbReference>
<gene>
    <name evidence="2" type="ORF">SAY86_029770</name>
</gene>
<name>A0AAN7M470_TRANT</name>
<sequence length="415" mass="46546">MYDNRQKRCLKLVMIENFLSPTSLISPRLAYSLLPTSLSLYSLSTMPEVPKQPSLHPSSGHHLSKNWRALDFIEKVTSNPDAVQARVLSEILSRNAQVEYLGRHRFDGRTDRHSFKQLLPVISYEDIHHDVSRIANGDTSPILCSHPISEFLTSSGTSGGERKLMPTIEEELDRRSLLYSLLTPVISQFVPDLDKGKGMYFLFIKSEARTPGGLVARPVLTSYYNSNHFKNRLFDPYTNYTSPNATILCSDSYQSMYAQLLCGLCQRTEVLRVGAVFASGFIRAIRFLENHWPLLCHDIRSGTLSSDVTEPSVREAVAQILRQPDPALTAFIEAECRRSWAGIITRLWPNTKYVGVIVTCTMSQYIPTLDYYSGGLPLVCTTYGVMWPTHSSLPWHTSNSSRSTKTAAPAGSTAR</sequence>
<accession>A0AAN7M470</accession>
<dbReference type="Proteomes" id="UP001346149">
    <property type="component" value="Unassembled WGS sequence"/>
</dbReference>
<reference evidence="2 3" key="1">
    <citation type="journal article" date="2023" name="Hortic Res">
        <title>Pangenome of water caltrop reveals structural variations and asymmetric subgenome divergence after allopolyploidization.</title>
        <authorList>
            <person name="Zhang X."/>
            <person name="Chen Y."/>
            <person name="Wang L."/>
            <person name="Yuan Y."/>
            <person name="Fang M."/>
            <person name="Shi L."/>
            <person name="Lu R."/>
            <person name="Comes H.P."/>
            <person name="Ma Y."/>
            <person name="Chen Y."/>
            <person name="Huang G."/>
            <person name="Zhou Y."/>
            <person name="Zheng Z."/>
            <person name="Qiu Y."/>
        </authorList>
    </citation>
    <scope>NUCLEOTIDE SEQUENCE [LARGE SCALE GENOMIC DNA]</scope>
    <source>
        <strain evidence="2">F231</strain>
    </source>
</reference>
<organism evidence="2 3">
    <name type="scientific">Trapa natans</name>
    <name type="common">Water chestnut</name>
    <dbReference type="NCBI Taxonomy" id="22666"/>
    <lineage>
        <taxon>Eukaryota</taxon>
        <taxon>Viridiplantae</taxon>
        <taxon>Streptophyta</taxon>
        <taxon>Embryophyta</taxon>
        <taxon>Tracheophyta</taxon>
        <taxon>Spermatophyta</taxon>
        <taxon>Magnoliopsida</taxon>
        <taxon>eudicotyledons</taxon>
        <taxon>Gunneridae</taxon>
        <taxon>Pentapetalae</taxon>
        <taxon>rosids</taxon>
        <taxon>malvids</taxon>
        <taxon>Myrtales</taxon>
        <taxon>Lythraceae</taxon>
        <taxon>Trapa</taxon>
    </lineage>
</organism>
<evidence type="ECO:0000313" key="2">
    <source>
        <dbReference type="EMBL" id="KAK4797444.1"/>
    </source>
</evidence>
<evidence type="ECO:0000256" key="1">
    <source>
        <dbReference type="SAM" id="MobiDB-lite"/>
    </source>
</evidence>
<dbReference type="Pfam" id="PF03321">
    <property type="entry name" value="GH3"/>
    <property type="match status" value="1"/>
</dbReference>
<feature type="region of interest" description="Disordered" evidence="1">
    <location>
        <begin position="394"/>
        <end position="415"/>
    </location>
</feature>
<comment type="caution">
    <text evidence="2">The sequence shown here is derived from an EMBL/GenBank/DDBJ whole genome shotgun (WGS) entry which is preliminary data.</text>
</comment>
<dbReference type="EMBL" id="JAXQNO010000006">
    <property type="protein sequence ID" value="KAK4797444.1"/>
    <property type="molecule type" value="Genomic_DNA"/>
</dbReference>
<feature type="compositionally biased region" description="Polar residues" evidence="1">
    <location>
        <begin position="394"/>
        <end position="406"/>
    </location>
</feature>
<dbReference type="GO" id="GO:0016881">
    <property type="term" value="F:acid-amino acid ligase activity"/>
    <property type="evidence" value="ECO:0007669"/>
    <property type="project" value="TreeGrafter"/>
</dbReference>
<dbReference type="PANTHER" id="PTHR31901">
    <property type="entry name" value="GH3 DOMAIN-CONTAINING PROTEIN"/>
    <property type="match status" value="1"/>
</dbReference>
<dbReference type="PANTHER" id="PTHR31901:SF9">
    <property type="entry name" value="GH3 DOMAIN-CONTAINING PROTEIN"/>
    <property type="match status" value="1"/>
</dbReference>
<keyword evidence="3" id="KW-1185">Reference proteome</keyword>
<dbReference type="AlphaFoldDB" id="A0AAN7M470"/>
<proteinExistence type="predicted"/>